<dbReference type="AlphaFoldDB" id="A0A0B2XNB5"/>
<evidence type="ECO:0000256" key="1">
    <source>
        <dbReference type="ARBA" id="ARBA00022737"/>
    </source>
</evidence>
<keyword evidence="9" id="KW-1185">Reference proteome</keyword>
<evidence type="ECO:0000313" key="8">
    <source>
        <dbReference type="Proteomes" id="UP000257607"/>
    </source>
</evidence>
<dbReference type="PANTHER" id="PTHR45586">
    <property type="entry name" value="TPR REPEAT-CONTAINING PROTEIN PA4667"/>
    <property type="match status" value="1"/>
</dbReference>
<dbReference type="Pfam" id="PF13181">
    <property type="entry name" value="TPR_8"/>
    <property type="match status" value="1"/>
</dbReference>
<dbReference type="GeneID" id="49610149"/>
<evidence type="ECO:0000313" key="9">
    <source>
        <dbReference type="Proteomes" id="UP000825100"/>
    </source>
</evidence>
<name>A0A0B2XNB5_LATCU</name>
<evidence type="ECO:0000313" key="4">
    <source>
        <dbReference type="EMBL" id="ASN60303.1"/>
    </source>
</evidence>
<dbReference type="Proteomes" id="UP000825100">
    <property type="component" value="Chromosome"/>
</dbReference>
<gene>
    <name evidence="4" type="ORF">CG419_06455</name>
    <name evidence="5" type="ORF">DT351_06380</name>
    <name evidence="6" type="ORF">LTWDN19_04790</name>
</gene>
<dbReference type="InterPro" id="IPR011990">
    <property type="entry name" value="TPR-like_helical_dom_sf"/>
</dbReference>
<dbReference type="EMBL" id="AP024685">
    <property type="protein sequence ID" value="BCX29912.1"/>
    <property type="molecule type" value="Genomic_DNA"/>
</dbReference>
<dbReference type="EMBL" id="CP022474">
    <property type="protein sequence ID" value="ASN60303.1"/>
    <property type="molecule type" value="Genomic_DNA"/>
</dbReference>
<dbReference type="Proteomes" id="UP000199749">
    <property type="component" value="Chromosome"/>
</dbReference>
<reference evidence="4 7" key="1">
    <citation type="submission" date="2017-07" db="EMBL/GenBank/DDBJ databases">
        <title>Lactobacillus curvatus MRS6 whole genome.</title>
        <authorList>
            <person name="Jans C."/>
            <person name="Lagler S."/>
            <person name="Lacroix C."/>
            <person name="Meile L."/>
            <person name="Stevens M.J.A."/>
        </authorList>
    </citation>
    <scope>NUCLEOTIDE SEQUENCE [LARGE SCALE GENOMIC DNA]</scope>
    <source>
        <strain evidence="4 7">MRS6</strain>
    </source>
</reference>
<feature type="repeat" description="TPR" evidence="3">
    <location>
        <begin position="132"/>
        <end position="165"/>
    </location>
</feature>
<reference evidence="5 8" key="2">
    <citation type="submission" date="2018-07" db="EMBL/GenBank/DDBJ databases">
        <title>Lactobacillus curvatus genome sequence.</title>
        <authorList>
            <person name="Prechtl R."/>
        </authorList>
    </citation>
    <scope>NUCLEOTIDE SEQUENCE [LARGE SCALE GENOMIC DNA]</scope>
    <source>
        <strain evidence="5 8">TMW 1.1928</strain>
    </source>
</reference>
<evidence type="ECO:0000256" key="3">
    <source>
        <dbReference type="PROSITE-ProRule" id="PRU00339"/>
    </source>
</evidence>
<dbReference type="PANTHER" id="PTHR45586:SF1">
    <property type="entry name" value="LIPOPOLYSACCHARIDE ASSEMBLY PROTEIN B"/>
    <property type="match status" value="1"/>
</dbReference>
<dbReference type="Pfam" id="PF13432">
    <property type="entry name" value="TPR_16"/>
    <property type="match status" value="1"/>
</dbReference>
<dbReference type="Pfam" id="PF14559">
    <property type="entry name" value="TPR_19"/>
    <property type="match status" value="1"/>
</dbReference>
<organism evidence="4 7">
    <name type="scientific">Latilactobacillus curvatus</name>
    <name type="common">Lactobacillus curvatus</name>
    <dbReference type="NCBI Taxonomy" id="28038"/>
    <lineage>
        <taxon>Bacteria</taxon>
        <taxon>Bacillati</taxon>
        <taxon>Bacillota</taxon>
        <taxon>Bacilli</taxon>
        <taxon>Lactobacillales</taxon>
        <taxon>Lactobacillaceae</taxon>
        <taxon>Latilactobacillus</taxon>
    </lineage>
</organism>
<evidence type="ECO:0000313" key="5">
    <source>
        <dbReference type="EMBL" id="AXN36009.1"/>
    </source>
</evidence>
<accession>A0A0B2XNB5</accession>
<evidence type="ECO:0000313" key="6">
    <source>
        <dbReference type="EMBL" id="BCX29912.1"/>
    </source>
</evidence>
<dbReference type="Proteomes" id="UP000257607">
    <property type="component" value="Chromosome"/>
</dbReference>
<dbReference type="PROSITE" id="PS50005">
    <property type="entry name" value="TPR"/>
    <property type="match status" value="2"/>
</dbReference>
<evidence type="ECO:0000313" key="7">
    <source>
        <dbReference type="Proteomes" id="UP000199749"/>
    </source>
</evidence>
<dbReference type="InterPro" id="IPR051012">
    <property type="entry name" value="CellSynth/LPSAsmb/PSIAsmb"/>
</dbReference>
<evidence type="ECO:0000256" key="2">
    <source>
        <dbReference type="ARBA" id="ARBA00022803"/>
    </source>
</evidence>
<keyword evidence="1" id="KW-0677">Repeat</keyword>
<dbReference type="STRING" id="28038.BCY75_08350"/>
<feature type="repeat" description="TPR" evidence="3">
    <location>
        <begin position="31"/>
        <end position="64"/>
    </location>
</feature>
<protein>
    <submittedName>
        <fullName evidence="5">Tetratricopeptide repeat protein</fullName>
    </submittedName>
</protein>
<dbReference type="EMBL" id="CP031003">
    <property type="protein sequence ID" value="AXN36009.1"/>
    <property type="molecule type" value="Genomic_DNA"/>
</dbReference>
<dbReference type="Gene3D" id="1.25.40.10">
    <property type="entry name" value="Tetratricopeptide repeat domain"/>
    <property type="match status" value="2"/>
</dbReference>
<dbReference type="SUPFAM" id="SSF81901">
    <property type="entry name" value="HCP-like"/>
    <property type="match status" value="1"/>
</dbReference>
<reference evidence="6 9" key="3">
    <citation type="submission" date="2021-05" db="EMBL/GenBank/DDBJ databases">
        <title>Complete Genome Sequence of Latilactobacillus sp. Strain WDN19, a High D-Aspartate-producing Lactic Acid Bacterium Isolated from a Japanese Pickle.</title>
        <authorList>
            <person name="Kajitani K."/>
            <person name="Takahashi S."/>
        </authorList>
    </citation>
    <scope>NUCLEOTIDE SEQUENCE [LARGE SCALE GENOMIC DNA]</scope>
    <source>
        <strain evidence="6 9">WDN19</strain>
    </source>
</reference>
<keyword evidence="2 3" id="KW-0802">TPR repeat</keyword>
<dbReference type="OrthoDB" id="2329209at2"/>
<sequence length="219" mass="24728">MQAILAKWAAGDHEAAVKDLVQYLQDHSEDIEAYVTLATFLTTLKDFEQAEALLQKALTQFPNEAALTYALGTLYYQAEAYQQAVPLFMQLVQDSQSTDAQYMLAQTYHQLEQNPRALAFALTVQEQEPDQLDANLLVGDILTSLGDFDQAQTYLKKALTIAPQNGEVLFKYGLTQLVLGADSEPYFEQAKHYAPDYFKKNKQQLIDIEGFMQAKKQKE</sequence>
<proteinExistence type="predicted"/>
<dbReference type="InterPro" id="IPR019734">
    <property type="entry name" value="TPR_rpt"/>
</dbReference>
<dbReference type="RefSeq" id="WP_004270488.1">
    <property type="nucleotide sequence ID" value="NZ_AP024685.1"/>
</dbReference>
<dbReference type="SMART" id="SM00028">
    <property type="entry name" value="TPR"/>
    <property type="match status" value="3"/>
</dbReference>